<evidence type="ECO:0000313" key="1">
    <source>
        <dbReference type="EMBL" id="KAA6431605.1"/>
    </source>
</evidence>
<protein>
    <submittedName>
        <fullName evidence="1">Uncharacterized protein</fullName>
    </submittedName>
</protein>
<keyword evidence="2" id="KW-1185">Reference proteome</keyword>
<dbReference type="Proteomes" id="UP000323994">
    <property type="component" value="Unassembled WGS sequence"/>
</dbReference>
<accession>A0A5M8Q6P3</accession>
<sequence>MGNLILYPESFEFAGSGESNLFALYHFLEAGKHAREQKDVIHSTAFLYEMRFAWGQFATDFAFATWAQVTSNPRLAWMTQTIFQSLVSFFYQNPSGRSDFANIESFLEEISGDNAGLIGCSSEVRRDDFVFDLASWHSWKIKFFRENPIRFIWKAADDDFLPNQEFSQGILLSEISRHKKDAEMARDYNNVVGLAFHELIMRHKGHDISAYAVEIGGKVAEANYYKYEEQMSSKERELCGAARKIFSFIDRHGRAIYISIDHAHGMFEYHDSAGRHVGEYKFDGTYNSGPEDSHNLKCLS</sequence>
<evidence type="ECO:0000313" key="2">
    <source>
        <dbReference type="Proteomes" id="UP000323994"/>
    </source>
</evidence>
<comment type="caution">
    <text evidence="1">The sequence shown here is derived from an EMBL/GenBank/DDBJ whole genome shotgun (WGS) entry which is preliminary data.</text>
</comment>
<name>A0A5M8Q6P3_9BACT</name>
<proteinExistence type="predicted"/>
<dbReference type="RefSeq" id="WP_139014733.1">
    <property type="nucleotide sequence ID" value="NZ_VBSN01000073.1"/>
</dbReference>
<organism evidence="1 2">
    <name type="scientific">Dyadobacter flavalbus</name>
    <dbReference type="NCBI Taxonomy" id="2579942"/>
    <lineage>
        <taxon>Bacteria</taxon>
        <taxon>Pseudomonadati</taxon>
        <taxon>Bacteroidota</taxon>
        <taxon>Cytophagia</taxon>
        <taxon>Cytophagales</taxon>
        <taxon>Spirosomataceae</taxon>
        <taxon>Dyadobacter</taxon>
    </lineage>
</organism>
<dbReference type="EMBL" id="VBSN01000073">
    <property type="protein sequence ID" value="KAA6431605.1"/>
    <property type="molecule type" value="Genomic_DNA"/>
</dbReference>
<reference evidence="1 2" key="1">
    <citation type="submission" date="2019-05" db="EMBL/GenBank/DDBJ databases">
        <authorList>
            <person name="Qu J.-H."/>
        </authorList>
    </citation>
    <scope>NUCLEOTIDE SEQUENCE [LARGE SCALE GENOMIC DNA]</scope>
    <source>
        <strain evidence="1 2">NS28</strain>
    </source>
</reference>
<gene>
    <name evidence="1" type="ORF">FEM33_25210</name>
</gene>
<dbReference type="AlphaFoldDB" id="A0A5M8Q6P3"/>